<feature type="region of interest" description="Disordered" evidence="6">
    <location>
        <begin position="723"/>
        <end position="747"/>
    </location>
</feature>
<evidence type="ECO:0000256" key="4">
    <source>
        <dbReference type="ARBA" id="ARBA00022839"/>
    </source>
</evidence>
<dbReference type="Gene3D" id="3.90.320.10">
    <property type="match status" value="1"/>
</dbReference>
<dbReference type="EMBL" id="JAMZDY010000001">
    <property type="protein sequence ID" value="MCP2370896.1"/>
    <property type="molecule type" value="Genomic_DNA"/>
</dbReference>
<comment type="caution">
    <text evidence="8">The sequence shown here is derived from an EMBL/GenBank/DDBJ whole genome shotgun (WGS) entry which is preliminary data.</text>
</comment>
<dbReference type="Pfam" id="PF12705">
    <property type="entry name" value="PDDEXK_1"/>
    <property type="match status" value="1"/>
</dbReference>
<keyword evidence="2" id="KW-0227">DNA damage</keyword>
<evidence type="ECO:0000256" key="1">
    <source>
        <dbReference type="ARBA" id="ARBA00022722"/>
    </source>
</evidence>
<evidence type="ECO:0000313" key="9">
    <source>
        <dbReference type="Proteomes" id="UP001139722"/>
    </source>
</evidence>
<dbReference type="OrthoDB" id="442932at2"/>
<keyword evidence="4" id="KW-0378">Hydrolase</keyword>
<dbReference type="RefSeq" id="WP_156999278.1">
    <property type="nucleotide sequence ID" value="NZ_JAMZDY010000001.1"/>
</dbReference>
<keyword evidence="5" id="KW-0234">DNA repair</keyword>
<proteinExistence type="predicted"/>
<keyword evidence="4" id="KW-0269">Exonuclease</keyword>
<feature type="compositionally biased region" description="Low complexity" evidence="6">
    <location>
        <begin position="627"/>
        <end position="644"/>
    </location>
</feature>
<evidence type="ECO:0000313" key="8">
    <source>
        <dbReference type="EMBL" id="MCP2370896.1"/>
    </source>
</evidence>
<keyword evidence="3" id="KW-0347">Helicase</keyword>
<evidence type="ECO:0000256" key="2">
    <source>
        <dbReference type="ARBA" id="ARBA00022763"/>
    </source>
</evidence>
<name>A0A9X2H0F4_9MICO</name>
<keyword evidence="1" id="KW-0540">Nuclease</keyword>
<evidence type="ECO:0000259" key="7">
    <source>
        <dbReference type="Pfam" id="PF12705"/>
    </source>
</evidence>
<dbReference type="InterPro" id="IPR027417">
    <property type="entry name" value="P-loop_NTPase"/>
</dbReference>
<dbReference type="AlphaFoldDB" id="A0A9X2H0F4"/>
<keyword evidence="3" id="KW-0067">ATP-binding</keyword>
<protein>
    <recommendedName>
        <fullName evidence="7">PD-(D/E)XK endonuclease-like domain-containing protein</fullName>
    </recommendedName>
</protein>
<evidence type="ECO:0000256" key="3">
    <source>
        <dbReference type="ARBA" id="ARBA00022806"/>
    </source>
</evidence>
<dbReference type="GO" id="GO:0004386">
    <property type="term" value="F:helicase activity"/>
    <property type="evidence" value="ECO:0007669"/>
    <property type="project" value="UniProtKB-KW"/>
</dbReference>
<evidence type="ECO:0000256" key="6">
    <source>
        <dbReference type="SAM" id="MobiDB-lite"/>
    </source>
</evidence>
<feature type="region of interest" description="Disordered" evidence="6">
    <location>
        <begin position="220"/>
        <end position="248"/>
    </location>
</feature>
<feature type="compositionally biased region" description="Basic and acidic residues" evidence="6">
    <location>
        <begin position="224"/>
        <end position="248"/>
    </location>
</feature>
<dbReference type="GO" id="GO:0006281">
    <property type="term" value="P:DNA repair"/>
    <property type="evidence" value="ECO:0007669"/>
    <property type="project" value="UniProtKB-KW"/>
</dbReference>
<accession>A0A9X2H0F4</accession>
<dbReference type="GO" id="GO:0004527">
    <property type="term" value="F:exonuclease activity"/>
    <property type="evidence" value="ECO:0007669"/>
    <property type="project" value="UniProtKB-KW"/>
</dbReference>
<sequence length="1117" mass="119675">MVGDAKRGDPLAPVTVVVRDNIGAVGTRRALARGVGGRPGVAAVDVVTLRRVAEQVLAAAGETRPPVTSARLTAIWRGRLVEAAGCFEPVVHHAATVRALVRAHGELREADGAALAAVAALGELGADLVRLHREVTRIALDGRRDEVAVLEDAAGLIRGGSAGVYGFGEVILYLPDEPSPVERSFVEAMDAAAARPVTVLLGMCGVAEVDEPLVAAFGGGRGSESWRESGNDTTHARAETDGAPEHPCEPHATRILHASDSDDEVRAVIREVRALLADGAAAHRIAVLHAQQVPYGRLLHDHLAGAGIAANGPGVRALRDRAVADAFLTLLALDPDDLRRAAFFDWLGRAPIRLSERADAASAPRTRWERLSREAGVTAGDWGERLADHEARQRARLAEETAEQERTGGTERDGTDRDRSGSIAYRERAIAETQALAGFVAELRTRLAAGRELADWAAFGAWALELFHRYLGRSDRMNRLPEDEQRAATGIEQALGAITELDGIGMPPTLEHLVEILEVDLDGRRSRVGRFGDGVFVGPVDSAPSLDVDHVFVLGLDEDLYPGRAHVDPLLPDALRVQTGGALDTARDRLRRRHRAPLAAFAVGGSTATIDDKIDSTSDGTTDDMTDSASSTAADAPPTSVTATFPRGDLRRGAERLPSRWLMPTLRAISGRPDLEATRWSEASGQAMHSVASHWAGIARADRPATEQEWRLRTLADRRDADRIGAAGTSTSTNGNATADAAGNDHDADAALPGDTAFAAAVALIAARRGDAFTRFDGNLAGVDGLPDYAGGIQLVSPTALEKYAGCSHAFFVERLLGVRPLESPEEILRLRTVDSGSIIHTVLDRLVTESPSLPGYGEAWTAGHRERMREIADQVMDDFERRGLTGHPRLWATDREALHRTLDRILDIDDQAHAERDSRIIASELPFGMRDAPPVRITIDGGAVAMRGSADRVDETLDGTLLVTDFKTGSAGNFKGISNDPVAAGTKLQLPLYAHAARDAFGRDRVEAAYWFVGKRDHGTRIPVVLDDTLERTYADALATLVGGIRDGHFLAKPPATDDFMYVQCPFCNPDGVGYGHVRGPSERKRTDAALRRLYGLIDPSALPPEPAAVDQEARG</sequence>
<feature type="compositionally biased region" description="Low complexity" evidence="6">
    <location>
        <begin position="724"/>
        <end position="742"/>
    </location>
</feature>
<gene>
    <name evidence="8" type="ORF">BJ978_001572</name>
</gene>
<feature type="domain" description="PD-(D/E)XK endonuclease-like" evidence="7">
    <location>
        <begin position="796"/>
        <end position="1069"/>
    </location>
</feature>
<feature type="region of interest" description="Disordered" evidence="6">
    <location>
        <begin position="393"/>
        <end position="421"/>
    </location>
</feature>
<evidence type="ECO:0000256" key="5">
    <source>
        <dbReference type="ARBA" id="ARBA00023204"/>
    </source>
</evidence>
<dbReference type="InterPro" id="IPR038726">
    <property type="entry name" value="PDDEXK_AddAB-type"/>
</dbReference>
<keyword evidence="3" id="KW-0547">Nucleotide-binding</keyword>
<feature type="region of interest" description="Disordered" evidence="6">
    <location>
        <begin position="610"/>
        <end position="646"/>
    </location>
</feature>
<keyword evidence="9" id="KW-1185">Reference proteome</keyword>
<dbReference type="InterPro" id="IPR011604">
    <property type="entry name" value="PDDEXK-like_dom_sf"/>
</dbReference>
<reference evidence="8" key="1">
    <citation type="submission" date="2022-06" db="EMBL/GenBank/DDBJ databases">
        <title>Sequencing the genomes of 1000 actinobacteria strains.</title>
        <authorList>
            <person name="Klenk H.-P."/>
        </authorList>
    </citation>
    <scope>NUCLEOTIDE SEQUENCE</scope>
    <source>
        <strain evidence="8">DSM 22016</strain>
    </source>
</reference>
<organism evidence="8 9">
    <name type="scientific">Agromyces terreus</name>
    <dbReference type="NCBI Taxonomy" id="424795"/>
    <lineage>
        <taxon>Bacteria</taxon>
        <taxon>Bacillati</taxon>
        <taxon>Actinomycetota</taxon>
        <taxon>Actinomycetes</taxon>
        <taxon>Micrococcales</taxon>
        <taxon>Microbacteriaceae</taxon>
        <taxon>Agromyces</taxon>
    </lineage>
</organism>
<dbReference type="Proteomes" id="UP001139722">
    <property type="component" value="Unassembled WGS sequence"/>
</dbReference>
<dbReference type="SUPFAM" id="SSF52540">
    <property type="entry name" value="P-loop containing nucleoside triphosphate hydrolases"/>
    <property type="match status" value="1"/>
</dbReference>